<dbReference type="EMBL" id="KV878993">
    <property type="protein sequence ID" value="OJJ94806.1"/>
    <property type="molecule type" value="Genomic_DNA"/>
</dbReference>
<organism evidence="2 3">
    <name type="scientific">Aspergillus aculeatus (strain ATCC 16872 / CBS 172.66 / WB 5094)</name>
    <dbReference type="NCBI Taxonomy" id="690307"/>
    <lineage>
        <taxon>Eukaryota</taxon>
        <taxon>Fungi</taxon>
        <taxon>Dikarya</taxon>
        <taxon>Ascomycota</taxon>
        <taxon>Pezizomycotina</taxon>
        <taxon>Eurotiomycetes</taxon>
        <taxon>Eurotiomycetidae</taxon>
        <taxon>Eurotiales</taxon>
        <taxon>Aspergillaceae</taxon>
        <taxon>Aspergillus</taxon>
        <taxon>Aspergillus subgen. Circumdati</taxon>
    </lineage>
</organism>
<dbReference type="OMA" id="TLIMDMR"/>
<evidence type="ECO:0000259" key="1">
    <source>
        <dbReference type="PROSITE" id="PS50181"/>
    </source>
</evidence>
<protein>
    <recommendedName>
        <fullName evidence="1">F-box domain-containing protein</fullName>
    </recommendedName>
</protein>
<accession>A0A1L9WF47</accession>
<name>A0A1L9WF47_ASPA1</name>
<sequence length="329" mass="37319">MHCMLDKLPLELLELICDELETQDLASLLGTCRHTYNRTIHRLAQRYSEIHLDFSKGSLSQIHAIANNEIMRQHVQRLVVMAPEPFLGRNLEWQRSAAGHIFNPLENPTIRQFRNNLVDRLVNCRSFVISPLGNHLAPSEDEMDVSDDQHFTPDDAASILLDIIADTALPVKLFWYGRGTNYRSELMNIQRLPKALLLSPGFRAGWGSLTNLHLAHKLTPHNYSFLLNMLLSTPNLRKLYLSLTPKDLAIEFYSHVAKSECLSSLLERISLCCTAIRSSDLMHILNRSRHTLKRLILSDVGGLSASLSQLQDQLSGFPCLENIDLSMCQ</sequence>
<dbReference type="GeneID" id="30976837"/>
<dbReference type="RefSeq" id="XP_020051146.1">
    <property type="nucleotide sequence ID" value="XM_020203023.1"/>
</dbReference>
<gene>
    <name evidence="2" type="ORF">ASPACDRAFT_55607</name>
</gene>
<proteinExistence type="predicted"/>
<dbReference type="Proteomes" id="UP000184546">
    <property type="component" value="Unassembled WGS sequence"/>
</dbReference>
<dbReference type="InterPro" id="IPR001810">
    <property type="entry name" value="F-box_dom"/>
</dbReference>
<keyword evidence="3" id="KW-1185">Reference proteome</keyword>
<dbReference type="SUPFAM" id="SSF52047">
    <property type="entry name" value="RNI-like"/>
    <property type="match status" value="1"/>
</dbReference>
<dbReference type="AlphaFoldDB" id="A0A1L9WF47"/>
<dbReference type="STRING" id="690307.A0A1L9WF47"/>
<evidence type="ECO:0000313" key="2">
    <source>
        <dbReference type="EMBL" id="OJJ94806.1"/>
    </source>
</evidence>
<reference evidence="3" key="1">
    <citation type="journal article" date="2017" name="Genome Biol.">
        <title>Comparative genomics reveals high biological diversity and specific adaptations in the industrially and medically important fungal genus Aspergillus.</title>
        <authorList>
            <person name="de Vries R.P."/>
            <person name="Riley R."/>
            <person name="Wiebenga A."/>
            <person name="Aguilar-Osorio G."/>
            <person name="Amillis S."/>
            <person name="Uchima C.A."/>
            <person name="Anderluh G."/>
            <person name="Asadollahi M."/>
            <person name="Askin M."/>
            <person name="Barry K."/>
            <person name="Battaglia E."/>
            <person name="Bayram O."/>
            <person name="Benocci T."/>
            <person name="Braus-Stromeyer S.A."/>
            <person name="Caldana C."/>
            <person name="Canovas D."/>
            <person name="Cerqueira G.C."/>
            <person name="Chen F."/>
            <person name="Chen W."/>
            <person name="Choi C."/>
            <person name="Clum A."/>
            <person name="Dos Santos R.A."/>
            <person name="Damasio A.R."/>
            <person name="Diallinas G."/>
            <person name="Emri T."/>
            <person name="Fekete E."/>
            <person name="Flipphi M."/>
            <person name="Freyberg S."/>
            <person name="Gallo A."/>
            <person name="Gournas C."/>
            <person name="Habgood R."/>
            <person name="Hainaut M."/>
            <person name="Harispe M.L."/>
            <person name="Henrissat B."/>
            <person name="Hilden K.S."/>
            <person name="Hope R."/>
            <person name="Hossain A."/>
            <person name="Karabika E."/>
            <person name="Karaffa L."/>
            <person name="Karanyi Z."/>
            <person name="Krasevec N."/>
            <person name="Kuo A."/>
            <person name="Kusch H."/>
            <person name="LaButti K."/>
            <person name="Lagendijk E.L."/>
            <person name="Lapidus A."/>
            <person name="Levasseur A."/>
            <person name="Lindquist E."/>
            <person name="Lipzen A."/>
            <person name="Logrieco A.F."/>
            <person name="MacCabe A."/>
            <person name="Maekelae M.R."/>
            <person name="Malavazi I."/>
            <person name="Melin P."/>
            <person name="Meyer V."/>
            <person name="Mielnichuk N."/>
            <person name="Miskei M."/>
            <person name="Molnar A.P."/>
            <person name="Mule G."/>
            <person name="Ngan C.Y."/>
            <person name="Orejas M."/>
            <person name="Orosz E."/>
            <person name="Ouedraogo J.P."/>
            <person name="Overkamp K.M."/>
            <person name="Park H.-S."/>
            <person name="Perrone G."/>
            <person name="Piumi F."/>
            <person name="Punt P.J."/>
            <person name="Ram A.F."/>
            <person name="Ramon A."/>
            <person name="Rauscher S."/>
            <person name="Record E."/>
            <person name="Riano-Pachon D.M."/>
            <person name="Robert V."/>
            <person name="Roehrig J."/>
            <person name="Ruller R."/>
            <person name="Salamov A."/>
            <person name="Salih N.S."/>
            <person name="Samson R.A."/>
            <person name="Sandor E."/>
            <person name="Sanguinetti M."/>
            <person name="Schuetze T."/>
            <person name="Sepcic K."/>
            <person name="Shelest E."/>
            <person name="Sherlock G."/>
            <person name="Sophianopoulou V."/>
            <person name="Squina F.M."/>
            <person name="Sun H."/>
            <person name="Susca A."/>
            <person name="Todd R.B."/>
            <person name="Tsang A."/>
            <person name="Unkles S.E."/>
            <person name="van de Wiele N."/>
            <person name="van Rossen-Uffink D."/>
            <person name="Oliveira J.V."/>
            <person name="Vesth T.C."/>
            <person name="Visser J."/>
            <person name="Yu J.-H."/>
            <person name="Zhou M."/>
            <person name="Andersen M.R."/>
            <person name="Archer D.B."/>
            <person name="Baker S.E."/>
            <person name="Benoit I."/>
            <person name="Brakhage A.A."/>
            <person name="Braus G.H."/>
            <person name="Fischer R."/>
            <person name="Frisvad J.C."/>
            <person name="Goldman G.H."/>
            <person name="Houbraken J."/>
            <person name="Oakley B."/>
            <person name="Pocsi I."/>
            <person name="Scazzocchio C."/>
            <person name="Seiboth B."/>
            <person name="vanKuyk P.A."/>
            <person name="Wortman J."/>
            <person name="Dyer P.S."/>
            <person name="Grigoriev I.V."/>
        </authorList>
    </citation>
    <scope>NUCLEOTIDE SEQUENCE [LARGE SCALE GENOMIC DNA]</scope>
    <source>
        <strain evidence="3">ATCC 16872 / CBS 172.66 / WB 5094</strain>
    </source>
</reference>
<dbReference type="OrthoDB" id="5279008at2759"/>
<feature type="domain" description="F-box" evidence="1">
    <location>
        <begin position="2"/>
        <end position="50"/>
    </location>
</feature>
<dbReference type="VEuPathDB" id="FungiDB:ASPACDRAFT_55607"/>
<evidence type="ECO:0000313" key="3">
    <source>
        <dbReference type="Proteomes" id="UP000184546"/>
    </source>
</evidence>
<dbReference type="PROSITE" id="PS50181">
    <property type="entry name" value="FBOX"/>
    <property type="match status" value="1"/>
</dbReference>